<protein>
    <submittedName>
        <fullName evidence="5">DUF86 domain-containing protein</fullName>
    </submittedName>
</protein>
<keyword evidence="1" id="KW-1277">Toxin-antitoxin system</keyword>
<evidence type="ECO:0000256" key="3">
    <source>
        <dbReference type="ARBA" id="ARBA00022801"/>
    </source>
</evidence>
<dbReference type="PANTHER" id="PTHR33397:SF5">
    <property type="entry name" value="RNASE YUTE-RELATED"/>
    <property type="match status" value="1"/>
</dbReference>
<dbReference type="NCBIfam" id="NF047751">
    <property type="entry name" value="HepT_toxin"/>
    <property type="match status" value="1"/>
</dbReference>
<evidence type="ECO:0000256" key="2">
    <source>
        <dbReference type="ARBA" id="ARBA00022722"/>
    </source>
</evidence>
<dbReference type="SUPFAM" id="SSF81593">
    <property type="entry name" value="Nucleotidyltransferase substrate binding subunit/domain"/>
    <property type="match status" value="1"/>
</dbReference>
<comment type="similarity">
    <text evidence="4">Belongs to the HepT RNase toxin family.</text>
</comment>
<dbReference type="InterPro" id="IPR052379">
    <property type="entry name" value="Type_VII_TA_RNase"/>
</dbReference>
<evidence type="ECO:0000313" key="6">
    <source>
        <dbReference type="Proteomes" id="UP001235344"/>
    </source>
</evidence>
<accession>A0ABY9H3K8</accession>
<keyword evidence="6" id="KW-1185">Reference proteome</keyword>
<dbReference type="EMBL" id="CP131913">
    <property type="protein sequence ID" value="WLI72910.1"/>
    <property type="molecule type" value="Genomic_DNA"/>
</dbReference>
<evidence type="ECO:0000256" key="1">
    <source>
        <dbReference type="ARBA" id="ARBA00022649"/>
    </source>
</evidence>
<name>A0ABY9H3K8_9GAMM</name>
<keyword evidence="3" id="KW-0378">Hydrolase</keyword>
<dbReference type="InterPro" id="IPR037038">
    <property type="entry name" value="HepT-like_sf"/>
</dbReference>
<organism evidence="5 6">
    <name type="scientific">Halomonas alkalicola</name>
    <dbReference type="NCBI Taxonomy" id="1930622"/>
    <lineage>
        <taxon>Bacteria</taxon>
        <taxon>Pseudomonadati</taxon>
        <taxon>Pseudomonadota</taxon>
        <taxon>Gammaproteobacteria</taxon>
        <taxon>Oceanospirillales</taxon>
        <taxon>Halomonadaceae</taxon>
        <taxon>Halomonas</taxon>
    </lineage>
</organism>
<dbReference type="Proteomes" id="UP001235344">
    <property type="component" value="Chromosome"/>
</dbReference>
<evidence type="ECO:0000256" key="4">
    <source>
        <dbReference type="ARBA" id="ARBA00024207"/>
    </source>
</evidence>
<gene>
    <name evidence="5" type="ORF">B6N23_14290</name>
</gene>
<sequence>MPDGQQSAYLKAQRQHLEECEQDLAELGTLLEQRPWSRIERHAAERSLQLLIEACIGLAKHWAREETGMACRDAITGFERLQDAGRIESDIPWRKIIGLRNVLVHDYLDVDPDIVKSVIADRHYRTIIDFGHQALAALDRVG</sequence>
<proteinExistence type="inferred from homology"/>
<dbReference type="Pfam" id="PF01934">
    <property type="entry name" value="HepT-like"/>
    <property type="match status" value="1"/>
</dbReference>
<keyword evidence="2" id="KW-0540">Nuclease</keyword>
<dbReference type="RefSeq" id="WP_169959022.1">
    <property type="nucleotide sequence ID" value="NZ_CP131913.1"/>
</dbReference>
<reference evidence="5 6" key="1">
    <citation type="submission" date="2023-08" db="EMBL/GenBank/DDBJ databases">
        <title>Transcriptome Analysis of Halomonas alkalicola CICC 11012s to Identify the Genes Involved in Alkaline Tolerances.</title>
        <authorList>
            <person name="Zhai L."/>
        </authorList>
    </citation>
    <scope>NUCLEOTIDE SEQUENCE [LARGE SCALE GENOMIC DNA]</scope>
    <source>
        <strain evidence="5 6">CICC 11012s</strain>
    </source>
</reference>
<dbReference type="PANTHER" id="PTHR33397">
    <property type="entry name" value="UPF0331 PROTEIN YUTE"/>
    <property type="match status" value="1"/>
</dbReference>
<evidence type="ECO:0000313" key="5">
    <source>
        <dbReference type="EMBL" id="WLI72910.1"/>
    </source>
</evidence>
<dbReference type="Gene3D" id="1.20.120.580">
    <property type="entry name" value="bsu32300-like"/>
    <property type="match status" value="1"/>
</dbReference>
<dbReference type="InterPro" id="IPR008201">
    <property type="entry name" value="HepT-like"/>
</dbReference>